<evidence type="ECO:0000259" key="2">
    <source>
        <dbReference type="PROSITE" id="PS51740"/>
    </source>
</evidence>
<dbReference type="Gene3D" id="2.10.260.10">
    <property type="match status" value="1"/>
</dbReference>
<dbReference type="SUPFAM" id="SSF89447">
    <property type="entry name" value="AbrB/MazE/MraZ-like"/>
    <property type="match status" value="1"/>
</dbReference>
<dbReference type="AlphaFoldDB" id="A0A935Q3K5"/>
<sequence>MSCVTVSSKGQVVIPATLRRQLGIQPGSQVEVSAVNGRIEIELKHPARSSTHEAGFGMLKCAGPPRRRLADFDAAQLMRLESEADNQ</sequence>
<dbReference type="InterPro" id="IPR007159">
    <property type="entry name" value="SpoVT-AbrB_dom"/>
</dbReference>
<dbReference type="Proteomes" id="UP000697998">
    <property type="component" value="Unassembled WGS sequence"/>
</dbReference>
<proteinExistence type="predicted"/>
<evidence type="ECO:0000313" key="3">
    <source>
        <dbReference type="EMBL" id="MBK7676440.1"/>
    </source>
</evidence>
<reference evidence="3 4" key="1">
    <citation type="submission" date="2020-10" db="EMBL/GenBank/DDBJ databases">
        <title>Connecting structure to function with the recovery of over 1000 high-quality activated sludge metagenome-assembled genomes encoding full-length rRNA genes using long-read sequencing.</title>
        <authorList>
            <person name="Singleton C.M."/>
            <person name="Petriglieri F."/>
            <person name="Kristensen J.M."/>
            <person name="Kirkegaard R.H."/>
            <person name="Michaelsen T.Y."/>
            <person name="Andersen M.H."/>
            <person name="Karst S.M."/>
            <person name="Dueholm M.S."/>
            <person name="Nielsen P.H."/>
            <person name="Albertsen M."/>
        </authorList>
    </citation>
    <scope>NUCLEOTIDE SEQUENCE [LARGE SCALE GENOMIC DNA]</scope>
    <source>
        <strain evidence="3">EsbW_18-Q3-R4-48_BATAC.285</strain>
    </source>
</reference>
<organism evidence="3 4">
    <name type="scientific">Candidatus Accumulibacter proximus</name>
    <dbReference type="NCBI Taxonomy" id="2954385"/>
    <lineage>
        <taxon>Bacteria</taxon>
        <taxon>Pseudomonadati</taxon>
        <taxon>Pseudomonadota</taxon>
        <taxon>Betaproteobacteria</taxon>
        <taxon>Candidatus Accumulibacter</taxon>
    </lineage>
</organism>
<name>A0A935Q3K5_9PROT</name>
<dbReference type="Pfam" id="PF04014">
    <property type="entry name" value="MazE_antitoxin"/>
    <property type="match status" value="1"/>
</dbReference>
<feature type="domain" description="SpoVT-AbrB" evidence="2">
    <location>
        <begin position="1"/>
        <end position="46"/>
    </location>
</feature>
<evidence type="ECO:0000256" key="1">
    <source>
        <dbReference type="PROSITE-ProRule" id="PRU01076"/>
    </source>
</evidence>
<dbReference type="GO" id="GO:0003677">
    <property type="term" value="F:DNA binding"/>
    <property type="evidence" value="ECO:0007669"/>
    <property type="project" value="UniProtKB-UniRule"/>
</dbReference>
<dbReference type="NCBIfam" id="TIGR01439">
    <property type="entry name" value="lp_hng_hel_AbrB"/>
    <property type="match status" value="1"/>
</dbReference>
<comment type="caution">
    <text evidence="3">The sequence shown here is derived from an EMBL/GenBank/DDBJ whole genome shotgun (WGS) entry which is preliminary data.</text>
</comment>
<gene>
    <name evidence="3" type="ORF">IPJ27_17720</name>
</gene>
<accession>A0A935Q3K5</accession>
<dbReference type="InterPro" id="IPR037914">
    <property type="entry name" value="SpoVT-AbrB_sf"/>
</dbReference>
<keyword evidence="1 3" id="KW-0238">DNA-binding</keyword>
<protein>
    <submittedName>
        <fullName evidence="3">AbrB/MazE/SpoVT family DNA-binding domain-containing protein</fullName>
    </submittedName>
</protein>
<evidence type="ECO:0000313" key="4">
    <source>
        <dbReference type="Proteomes" id="UP000697998"/>
    </source>
</evidence>
<dbReference type="SMART" id="SM00966">
    <property type="entry name" value="SpoVT_AbrB"/>
    <property type="match status" value="1"/>
</dbReference>
<dbReference type="EMBL" id="JADJMH010000019">
    <property type="protein sequence ID" value="MBK7676440.1"/>
    <property type="molecule type" value="Genomic_DNA"/>
</dbReference>
<dbReference type="PROSITE" id="PS51740">
    <property type="entry name" value="SPOVT_ABRB"/>
    <property type="match status" value="1"/>
</dbReference>